<sequence>MRPLTETETRTLFEKLAQYIGRNITHLIDRPEDPHCFRIQKDRCYYVSERIMKVATSVARENLVALGTPLGKFTKTGKFRLHVTALDVIARHAKYRIWVKANGEMPYLYGNHVLKAHVGRISEDTPEHQGVVIFSMNDAPLGFGVTARSTVDSRKLQPTDVVAFHQTDLGEFLRDESVRIVFIQFQLTNR</sequence>
<organism evidence="9 10">
    <name type="scientific">Protomyces lactucae-debilis</name>
    <dbReference type="NCBI Taxonomy" id="2754530"/>
    <lineage>
        <taxon>Eukaryota</taxon>
        <taxon>Fungi</taxon>
        <taxon>Dikarya</taxon>
        <taxon>Ascomycota</taxon>
        <taxon>Taphrinomycotina</taxon>
        <taxon>Taphrinomycetes</taxon>
        <taxon>Taphrinales</taxon>
        <taxon>Protomycetaceae</taxon>
        <taxon>Protomyces</taxon>
    </lineage>
</organism>
<evidence type="ECO:0000256" key="1">
    <source>
        <dbReference type="ARBA" id="ARBA00004604"/>
    </source>
</evidence>
<evidence type="ECO:0000259" key="8">
    <source>
        <dbReference type="SMART" id="SM00359"/>
    </source>
</evidence>
<evidence type="ECO:0000256" key="2">
    <source>
        <dbReference type="ARBA" id="ARBA00009895"/>
    </source>
</evidence>
<accession>A0A1Y2FLJ4</accession>
<dbReference type="InterPro" id="IPR036974">
    <property type="entry name" value="PUA_sf"/>
</dbReference>
<dbReference type="GO" id="GO:0003723">
    <property type="term" value="F:RNA binding"/>
    <property type="evidence" value="ECO:0007669"/>
    <property type="project" value="UniProtKB-KW"/>
</dbReference>
<dbReference type="SUPFAM" id="SSF88697">
    <property type="entry name" value="PUA domain-like"/>
    <property type="match status" value="1"/>
</dbReference>
<comment type="subunit">
    <text evidence="7">Interacts with pre-ribosome complex.</text>
</comment>
<dbReference type="SMART" id="SM00359">
    <property type="entry name" value="PUA"/>
    <property type="match status" value="1"/>
</dbReference>
<dbReference type="Proteomes" id="UP000193685">
    <property type="component" value="Unassembled WGS sequence"/>
</dbReference>
<name>A0A1Y2FLJ4_PROLT</name>
<evidence type="ECO:0000256" key="3">
    <source>
        <dbReference type="ARBA" id="ARBA00022517"/>
    </source>
</evidence>
<dbReference type="Gene3D" id="2.30.130.10">
    <property type="entry name" value="PUA domain"/>
    <property type="match status" value="1"/>
</dbReference>
<dbReference type="GO" id="GO:1902626">
    <property type="term" value="P:assembly of large subunit precursor of preribosome"/>
    <property type="evidence" value="ECO:0007669"/>
    <property type="project" value="UniProtKB-ARBA"/>
</dbReference>
<evidence type="ECO:0000256" key="6">
    <source>
        <dbReference type="ARBA" id="ARBA00054591"/>
    </source>
</evidence>
<dbReference type="EMBL" id="MCFI01000005">
    <property type="protein sequence ID" value="ORY84828.1"/>
    <property type="molecule type" value="Genomic_DNA"/>
</dbReference>
<dbReference type="OMA" id="LISMGTC"/>
<evidence type="ECO:0000313" key="9">
    <source>
        <dbReference type="EMBL" id="ORY84828.1"/>
    </source>
</evidence>
<dbReference type="GeneID" id="63784208"/>
<dbReference type="STRING" id="56484.A0A1Y2FLJ4"/>
<dbReference type="InterPro" id="IPR002478">
    <property type="entry name" value="PUA"/>
</dbReference>
<dbReference type="PANTHER" id="PTHR23415">
    <property type="entry name" value="CYCLIN-DEPENDENT KINASES REGULATORY SUBUNIT/60S RIBOSOME SUBUNIT BIOGENESIS PROTEIN NIP7"/>
    <property type="match status" value="1"/>
</dbReference>
<proteinExistence type="inferred from homology"/>
<comment type="function">
    <text evidence="6 7">Required for proper 27S pre-rRNA processing and 60S ribosome subunit assembly.</text>
</comment>
<dbReference type="CDD" id="cd21146">
    <property type="entry name" value="Nip7_N_euk"/>
    <property type="match status" value="1"/>
</dbReference>
<keyword evidence="10" id="KW-1185">Reference proteome</keyword>
<dbReference type="PROSITE" id="PS50890">
    <property type="entry name" value="PUA"/>
    <property type="match status" value="1"/>
</dbReference>
<keyword evidence="5 7" id="KW-0539">Nucleus</keyword>
<feature type="domain" description="PUA" evidence="8">
    <location>
        <begin position="95"/>
        <end position="170"/>
    </location>
</feature>
<evidence type="ECO:0000256" key="5">
    <source>
        <dbReference type="ARBA" id="ARBA00023242"/>
    </source>
</evidence>
<dbReference type="Pfam" id="PF03657">
    <property type="entry name" value="UPF0113"/>
    <property type="match status" value="1"/>
</dbReference>
<dbReference type="Pfam" id="PF17833">
    <property type="entry name" value="pre-PUA_NIP7"/>
    <property type="match status" value="1"/>
</dbReference>
<dbReference type="RefSeq" id="XP_040726611.1">
    <property type="nucleotide sequence ID" value="XM_040867609.1"/>
</dbReference>
<dbReference type="GO" id="GO:0005730">
    <property type="term" value="C:nucleolus"/>
    <property type="evidence" value="ECO:0007669"/>
    <property type="project" value="UniProtKB-SubCell"/>
</dbReference>
<dbReference type="InterPro" id="IPR055359">
    <property type="entry name" value="Nip7_N_euk"/>
</dbReference>
<dbReference type="AlphaFoldDB" id="A0A1Y2FLJ4"/>
<dbReference type="FunFam" id="2.30.130.10:FF:000002">
    <property type="entry name" value="60S ribosome subunit biogenesis protein NIP7 homolog"/>
    <property type="match status" value="1"/>
</dbReference>
<keyword evidence="4 7" id="KW-0694">RNA-binding</keyword>
<evidence type="ECO:0000256" key="7">
    <source>
        <dbReference type="PIRNR" id="PIRNR017190"/>
    </source>
</evidence>
<evidence type="ECO:0000313" key="10">
    <source>
        <dbReference type="Proteomes" id="UP000193685"/>
    </source>
</evidence>
<protein>
    <recommendedName>
        <fullName evidence="7">60S ribosome subunit biogenesis protein NIP7</fullName>
    </recommendedName>
</protein>
<dbReference type="Gene3D" id="3.10.450.220">
    <property type="match status" value="1"/>
</dbReference>
<dbReference type="CDD" id="cd21151">
    <property type="entry name" value="PUA_Nip7-like"/>
    <property type="match status" value="1"/>
</dbReference>
<comment type="caution">
    <text evidence="9">The sequence shown here is derived from an EMBL/GenBank/DDBJ whole genome shotgun (WGS) entry which is preliminary data.</text>
</comment>
<dbReference type="SUPFAM" id="SSF88802">
    <property type="entry name" value="Pre-PUA domain"/>
    <property type="match status" value="1"/>
</dbReference>
<dbReference type="PIRSF" id="PIRSF017190">
    <property type="entry name" value="Rbsml_synth_fac_NIP7"/>
    <property type="match status" value="1"/>
</dbReference>
<evidence type="ECO:0000256" key="4">
    <source>
        <dbReference type="ARBA" id="ARBA00022884"/>
    </source>
</evidence>
<keyword evidence="3 7" id="KW-0690">Ribosome biogenesis</keyword>
<reference evidence="9 10" key="1">
    <citation type="submission" date="2016-07" db="EMBL/GenBank/DDBJ databases">
        <title>Pervasive Adenine N6-methylation of Active Genes in Fungi.</title>
        <authorList>
            <consortium name="DOE Joint Genome Institute"/>
            <person name="Mondo S.J."/>
            <person name="Dannebaum R.O."/>
            <person name="Kuo R.C."/>
            <person name="Labutti K."/>
            <person name="Haridas S."/>
            <person name="Kuo A."/>
            <person name="Salamov A."/>
            <person name="Ahrendt S.R."/>
            <person name="Lipzen A."/>
            <person name="Sullivan W."/>
            <person name="Andreopoulos W.B."/>
            <person name="Clum A."/>
            <person name="Lindquist E."/>
            <person name="Daum C."/>
            <person name="Ramamoorthy G.K."/>
            <person name="Gryganskyi A."/>
            <person name="Culley D."/>
            <person name="Magnuson J.K."/>
            <person name="James T.Y."/>
            <person name="O'Malley M.A."/>
            <person name="Stajich J.E."/>
            <person name="Spatafora J.W."/>
            <person name="Visel A."/>
            <person name="Grigoriev I.V."/>
        </authorList>
    </citation>
    <scope>NUCLEOTIDE SEQUENCE [LARGE SCALE GENOMIC DNA]</scope>
    <source>
        <strain evidence="9 10">12-1054</strain>
    </source>
</reference>
<dbReference type="OrthoDB" id="27490at2759"/>
<gene>
    <name evidence="9" type="ORF">BCR37DRAFT_345218</name>
</gene>
<dbReference type="InterPro" id="IPR040598">
    <property type="entry name" value="NIP7_N"/>
</dbReference>
<dbReference type="InterPro" id="IPR015947">
    <property type="entry name" value="PUA-like_sf"/>
</dbReference>
<dbReference type="InterPro" id="IPR005155">
    <property type="entry name" value="UPF0113_PUA"/>
</dbReference>
<comment type="subcellular location">
    <subcellularLocation>
        <location evidence="1">Nucleus</location>
        <location evidence="1">Nucleolus</location>
    </subcellularLocation>
</comment>
<dbReference type="FunFam" id="3.10.450.220:FF:000001">
    <property type="entry name" value="60S ribosome subunit biogenesis protein NIP7 homolog"/>
    <property type="match status" value="1"/>
</dbReference>
<comment type="similarity">
    <text evidence="2 7">Belongs to the NIP7 family.</text>
</comment>
<dbReference type="InterPro" id="IPR016686">
    <property type="entry name" value="Ribosomal_synth_fac_NIP7"/>
</dbReference>